<keyword evidence="7" id="KW-0969">Cilium</keyword>
<dbReference type="CDD" id="cd16098">
    <property type="entry name" value="FliS"/>
    <property type="match status" value="1"/>
</dbReference>
<dbReference type="EMBL" id="WNAL01000012">
    <property type="protein sequence ID" value="MTR81515.1"/>
    <property type="molecule type" value="Genomic_DNA"/>
</dbReference>
<dbReference type="RefSeq" id="WP_155176314.1">
    <property type="nucleotide sequence ID" value="NZ_WNAK01000012.1"/>
</dbReference>
<evidence type="ECO:0000256" key="6">
    <source>
        <dbReference type="PIRNR" id="PIRNR039090"/>
    </source>
</evidence>
<organism evidence="7 8">
    <name type="scientific">Roseburia faecis</name>
    <dbReference type="NCBI Taxonomy" id="301302"/>
    <lineage>
        <taxon>Bacteria</taxon>
        <taxon>Bacillati</taxon>
        <taxon>Bacillota</taxon>
        <taxon>Clostridia</taxon>
        <taxon>Lachnospirales</taxon>
        <taxon>Lachnospiraceae</taxon>
        <taxon>Roseburia</taxon>
    </lineage>
</organism>
<name>A0A844KM11_9FIRM</name>
<dbReference type="Pfam" id="PF02561">
    <property type="entry name" value="FliS"/>
    <property type="match status" value="1"/>
</dbReference>
<comment type="subcellular location">
    <subcellularLocation>
        <location evidence="1 6">Cytoplasm</location>
        <location evidence="1 6">Cytosol</location>
    </subcellularLocation>
</comment>
<evidence type="ECO:0000256" key="4">
    <source>
        <dbReference type="ARBA" id="ARBA00022795"/>
    </source>
</evidence>
<keyword evidence="7" id="KW-0966">Cell projection</keyword>
<dbReference type="PANTHER" id="PTHR34773">
    <property type="entry name" value="FLAGELLAR SECRETION CHAPERONE FLIS"/>
    <property type="match status" value="1"/>
</dbReference>
<dbReference type="Proteomes" id="UP000446657">
    <property type="component" value="Unassembled WGS sequence"/>
</dbReference>
<protein>
    <recommendedName>
        <fullName evidence="6">Flagellar secretion chaperone FliS</fullName>
    </recommendedName>
</protein>
<dbReference type="NCBIfam" id="TIGR00208">
    <property type="entry name" value="fliS"/>
    <property type="match status" value="1"/>
</dbReference>
<keyword evidence="3 6" id="KW-0963">Cytoplasm</keyword>
<comment type="similarity">
    <text evidence="2 6">Belongs to the FliS family.</text>
</comment>
<dbReference type="PANTHER" id="PTHR34773:SF1">
    <property type="entry name" value="FLAGELLAR SECRETION CHAPERONE FLIS"/>
    <property type="match status" value="1"/>
</dbReference>
<dbReference type="SUPFAM" id="SSF101116">
    <property type="entry name" value="Flagellar export chaperone FliS"/>
    <property type="match status" value="1"/>
</dbReference>
<dbReference type="GO" id="GO:0071973">
    <property type="term" value="P:bacterial-type flagellum-dependent cell motility"/>
    <property type="evidence" value="ECO:0007669"/>
    <property type="project" value="TreeGrafter"/>
</dbReference>
<evidence type="ECO:0000256" key="1">
    <source>
        <dbReference type="ARBA" id="ARBA00004514"/>
    </source>
</evidence>
<comment type="caution">
    <text evidence="7">The sequence shown here is derived from an EMBL/GenBank/DDBJ whole genome shotgun (WGS) entry which is preliminary data.</text>
</comment>
<evidence type="ECO:0000256" key="3">
    <source>
        <dbReference type="ARBA" id="ARBA00022490"/>
    </source>
</evidence>
<dbReference type="InterPro" id="IPR036584">
    <property type="entry name" value="FliS_sf"/>
</dbReference>
<keyword evidence="4 6" id="KW-1005">Bacterial flagellum biogenesis</keyword>
<dbReference type="Gene3D" id="1.20.120.340">
    <property type="entry name" value="Flagellar protein FliS"/>
    <property type="match status" value="1"/>
</dbReference>
<keyword evidence="7" id="KW-0282">Flagellum</keyword>
<reference evidence="7 8" key="1">
    <citation type="journal article" date="2019" name="Nat. Med.">
        <title>A library of human gut bacterial isolates paired with longitudinal multiomics data enables mechanistic microbiome research.</title>
        <authorList>
            <person name="Poyet M."/>
            <person name="Groussin M."/>
            <person name="Gibbons S.M."/>
            <person name="Avila-Pacheco J."/>
            <person name="Jiang X."/>
            <person name="Kearney S.M."/>
            <person name="Perrotta A.R."/>
            <person name="Berdy B."/>
            <person name="Zhao S."/>
            <person name="Lieberman T.D."/>
            <person name="Swanson P.K."/>
            <person name="Smith M."/>
            <person name="Roesemann S."/>
            <person name="Alexander J.E."/>
            <person name="Rich S.A."/>
            <person name="Livny J."/>
            <person name="Vlamakis H."/>
            <person name="Clish C."/>
            <person name="Bullock K."/>
            <person name="Deik A."/>
            <person name="Scott J."/>
            <person name="Pierce K.A."/>
            <person name="Xavier R.J."/>
            <person name="Alm E.J."/>
        </authorList>
    </citation>
    <scope>NUCLEOTIDE SEQUENCE [LARGE SCALE GENOMIC DNA]</scope>
    <source>
        <strain evidence="7 8">BIOML-A1</strain>
    </source>
</reference>
<accession>A0A844KM11</accession>
<gene>
    <name evidence="7" type="primary">fliS</name>
    <name evidence="7" type="ORF">GMD30_07290</name>
</gene>
<dbReference type="InterPro" id="IPR003713">
    <property type="entry name" value="FliS"/>
</dbReference>
<dbReference type="GO" id="GO:0005829">
    <property type="term" value="C:cytosol"/>
    <property type="evidence" value="ECO:0007669"/>
    <property type="project" value="UniProtKB-SubCell"/>
</dbReference>
<proteinExistence type="inferred from homology"/>
<evidence type="ECO:0000313" key="7">
    <source>
        <dbReference type="EMBL" id="MTR81515.1"/>
    </source>
</evidence>
<evidence type="ECO:0000313" key="8">
    <source>
        <dbReference type="Proteomes" id="UP000446657"/>
    </source>
</evidence>
<dbReference type="AlphaFoldDB" id="A0A844KM11"/>
<sequence length="135" mass="15616">MIQKNPYAAYNNSKIQTATPAELTLLLYEGAIKFTNIAIVAMEKNDVQKTHDNIMKTEKIIEEFQATLDHKYPVAKDFEAVYSYLLKRLFDANIRKDPEILEEVLRHLRTMRDTWKEVMAKTANGNNIKTKEPVA</sequence>
<keyword evidence="5" id="KW-0143">Chaperone</keyword>
<evidence type="ECO:0000256" key="2">
    <source>
        <dbReference type="ARBA" id="ARBA00008787"/>
    </source>
</evidence>
<dbReference type="PIRSF" id="PIRSF039090">
    <property type="entry name" value="Flis"/>
    <property type="match status" value="1"/>
</dbReference>
<evidence type="ECO:0000256" key="5">
    <source>
        <dbReference type="ARBA" id="ARBA00023186"/>
    </source>
</evidence>
<dbReference type="GO" id="GO:0044780">
    <property type="term" value="P:bacterial-type flagellum assembly"/>
    <property type="evidence" value="ECO:0007669"/>
    <property type="project" value="InterPro"/>
</dbReference>